<protein>
    <submittedName>
        <fullName evidence="8">Oligoendopeptidase F</fullName>
    </submittedName>
</protein>
<name>A0A2M7AR84_9BACT</name>
<feature type="domain" description="Peptidase M3A/M3B catalytic" evidence="7">
    <location>
        <begin position="195"/>
        <end position="573"/>
    </location>
</feature>
<dbReference type="EMBL" id="PEWA01000055">
    <property type="protein sequence ID" value="PIU73068.1"/>
    <property type="molecule type" value="Genomic_DNA"/>
</dbReference>
<dbReference type="Gene3D" id="1.10.1370.20">
    <property type="entry name" value="Oligoendopeptidase f, C-terminal domain"/>
    <property type="match status" value="1"/>
</dbReference>
<keyword evidence="2 6" id="KW-0479">Metal-binding</keyword>
<keyword evidence="5 6" id="KW-0482">Metalloprotease</keyword>
<keyword evidence="1 6" id="KW-0645">Protease</keyword>
<keyword evidence="4 6" id="KW-0862">Zinc</keyword>
<dbReference type="Gene3D" id="1.20.140.70">
    <property type="entry name" value="Oligopeptidase f, N-terminal domain"/>
    <property type="match status" value="1"/>
</dbReference>
<dbReference type="GO" id="GO:0046872">
    <property type="term" value="F:metal ion binding"/>
    <property type="evidence" value="ECO:0007669"/>
    <property type="project" value="UniProtKB-UniRule"/>
</dbReference>
<evidence type="ECO:0000259" key="7">
    <source>
        <dbReference type="Pfam" id="PF01432"/>
    </source>
</evidence>
<dbReference type="AlphaFoldDB" id="A0A2M7AR84"/>
<accession>A0A2M7AR84</accession>
<reference evidence="9" key="1">
    <citation type="submission" date="2017-09" db="EMBL/GenBank/DDBJ databases">
        <title>Depth-based differentiation of microbial function through sediment-hosted aquifers and enrichment of novel symbionts in the deep terrestrial subsurface.</title>
        <authorList>
            <person name="Probst A.J."/>
            <person name="Ladd B."/>
            <person name="Jarett J.K."/>
            <person name="Geller-Mcgrath D.E."/>
            <person name="Sieber C.M.K."/>
            <person name="Emerson J.B."/>
            <person name="Anantharaman K."/>
            <person name="Thomas B.C."/>
            <person name="Malmstrom R."/>
            <person name="Stieglmeier M."/>
            <person name="Klingl A."/>
            <person name="Woyke T."/>
            <person name="Ryan C.M."/>
            <person name="Banfield J.F."/>
        </authorList>
    </citation>
    <scope>NUCLEOTIDE SEQUENCE [LARGE SCALE GENOMIC DNA]</scope>
</reference>
<keyword evidence="3 6" id="KW-0378">Hydrolase</keyword>
<dbReference type="GO" id="GO:0006518">
    <property type="term" value="P:peptide metabolic process"/>
    <property type="evidence" value="ECO:0007669"/>
    <property type="project" value="TreeGrafter"/>
</dbReference>
<proteinExistence type="inferred from homology"/>
<dbReference type="GO" id="GO:0006508">
    <property type="term" value="P:proteolysis"/>
    <property type="evidence" value="ECO:0007669"/>
    <property type="project" value="UniProtKB-KW"/>
</dbReference>
<evidence type="ECO:0000256" key="6">
    <source>
        <dbReference type="RuleBase" id="RU003435"/>
    </source>
</evidence>
<dbReference type="PANTHER" id="PTHR11804">
    <property type="entry name" value="PROTEASE M3 THIMET OLIGOPEPTIDASE-RELATED"/>
    <property type="match status" value="1"/>
</dbReference>
<gene>
    <name evidence="8" type="ORF">COS78_04010</name>
</gene>
<evidence type="ECO:0000256" key="1">
    <source>
        <dbReference type="ARBA" id="ARBA00022670"/>
    </source>
</evidence>
<dbReference type="InterPro" id="IPR001567">
    <property type="entry name" value="Pept_M3A_M3B_dom"/>
</dbReference>
<sequence>MKKTWKLDDILPIGQFGNLYREIENDLEKMRKYVGELKPDISKEKFKEILEFSEEEEEKMARLGGLPGLMEAVNQKDAEAKLLKSKVENLALRWSEVGIKMSLWIKGKRKPKLDDKNAKRIFGVITDLEYGLKRSRLLAKYSLPEHEENIIVNKDVNGMGVLEELREMISAEMEYEIEIDGKKKLIKTQSELLALVYDPRDEVRRVAYQALLLKQKENLPKFFAIYQAVIKDWNYEMKLRGYKSAIAVRNLANDIPDEAVEELLGSCSKNRGIFQEYFIWKAKELGKEKLERSDVYAPIVKKEKKYTIEETKELVLGSLSQFSDKFYKFGKELIEGQQIDWMPKTDKRSGAFCATISPKIKPYIMLNFTGKQRDVSTLAHEAGHGIHSMYAAGHYPSTQNASLPLAETASTLAEMILFEEILLREKDGEIRKAMLSDKMADAYATVCRQNYFILFEKEAHKKVPQGLRAEDLSDLYFKNLKDQFGESVLVSPNFRYEWSYISHIFASPFYCYAYNFGELLSLGLYARYKKDPKIWRGRIERILEVGGSKNPNEMLRSVGIDIRRPGFFQESFDIIAGWQKQLTKI</sequence>
<comment type="similarity">
    <text evidence="6">Belongs to the peptidase M3 family.</text>
</comment>
<evidence type="ECO:0000256" key="3">
    <source>
        <dbReference type="ARBA" id="ARBA00022801"/>
    </source>
</evidence>
<dbReference type="InterPro" id="IPR042088">
    <property type="entry name" value="OligoPept_F_C"/>
</dbReference>
<evidence type="ECO:0000313" key="8">
    <source>
        <dbReference type="EMBL" id="PIU73068.1"/>
    </source>
</evidence>
<evidence type="ECO:0000313" key="9">
    <source>
        <dbReference type="Proteomes" id="UP000231407"/>
    </source>
</evidence>
<dbReference type="Proteomes" id="UP000231407">
    <property type="component" value="Unassembled WGS sequence"/>
</dbReference>
<dbReference type="SUPFAM" id="SSF55486">
    <property type="entry name" value="Metalloproteases ('zincins'), catalytic domain"/>
    <property type="match status" value="1"/>
</dbReference>
<evidence type="ECO:0000256" key="4">
    <source>
        <dbReference type="ARBA" id="ARBA00022833"/>
    </source>
</evidence>
<dbReference type="InterPro" id="IPR045090">
    <property type="entry name" value="Pept_M3A_M3B"/>
</dbReference>
<dbReference type="Pfam" id="PF01432">
    <property type="entry name" value="Peptidase_M3"/>
    <property type="match status" value="1"/>
</dbReference>
<dbReference type="CDD" id="cd09610">
    <property type="entry name" value="M3B_PepF"/>
    <property type="match status" value="1"/>
</dbReference>
<dbReference type="PANTHER" id="PTHR11804:SF5">
    <property type="entry name" value="OLIGOENDOPEPTIDASE F"/>
    <property type="match status" value="1"/>
</dbReference>
<comment type="caution">
    <text evidence="8">The sequence shown here is derived from an EMBL/GenBank/DDBJ whole genome shotgun (WGS) entry which is preliminary data.</text>
</comment>
<evidence type="ECO:0000256" key="5">
    <source>
        <dbReference type="ARBA" id="ARBA00023049"/>
    </source>
</evidence>
<dbReference type="GO" id="GO:0004222">
    <property type="term" value="F:metalloendopeptidase activity"/>
    <property type="evidence" value="ECO:0007669"/>
    <property type="project" value="InterPro"/>
</dbReference>
<comment type="cofactor">
    <cofactor evidence="6">
        <name>Zn(2+)</name>
        <dbReference type="ChEBI" id="CHEBI:29105"/>
    </cofactor>
    <text evidence="6">Binds 1 zinc ion.</text>
</comment>
<organism evidence="8 9">
    <name type="scientific">Candidatus Shapirobacteria bacterium CG06_land_8_20_14_3_00_40_12</name>
    <dbReference type="NCBI Taxonomy" id="1974881"/>
    <lineage>
        <taxon>Bacteria</taxon>
        <taxon>Candidatus Shapironibacteriota</taxon>
    </lineage>
</organism>
<evidence type="ECO:0000256" key="2">
    <source>
        <dbReference type="ARBA" id="ARBA00022723"/>
    </source>
</evidence>